<dbReference type="RefSeq" id="WP_192767503.1">
    <property type="nucleotide sequence ID" value="NZ_JADBEB010000001.1"/>
</dbReference>
<comment type="caution">
    <text evidence="1">The sequence shown here is derived from an EMBL/GenBank/DDBJ whole genome shotgun (WGS) entry which is preliminary data.</text>
</comment>
<dbReference type="EMBL" id="JADBEB010000001">
    <property type="protein sequence ID" value="MBE1487701.1"/>
    <property type="molecule type" value="Genomic_DNA"/>
</dbReference>
<proteinExistence type="predicted"/>
<name>A0A927M6V5_9ACTN</name>
<gene>
    <name evidence="1" type="ORF">H4W31_003339</name>
</gene>
<protein>
    <recommendedName>
        <fullName evidence="3">Serine protease</fullName>
    </recommendedName>
</protein>
<evidence type="ECO:0000313" key="2">
    <source>
        <dbReference type="Proteomes" id="UP000649753"/>
    </source>
</evidence>
<organism evidence="1 2">
    <name type="scientific">Plantactinospora soyae</name>
    <dbReference type="NCBI Taxonomy" id="1544732"/>
    <lineage>
        <taxon>Bacteria</taxon>
        <taxon>Bacillati</taxon>
        <taxon>Actinomycetota</taxon>
        <taxon>Actinomycetes</taxon>
        <taxon>Micromonosporales</taxon>
        <taxon>Micromonosporaceae</taxon>
        <taxon>Plantactinospora</taxon>
    </lineage>
</organism>
<keyword evidence="2" id="KW-1185">Reference proteome</keyword>
<reference evidence="1" key="1">
    <citation type="submission" date="2020-10" db="EMBL/GenBank/DDBJ databases">
        <title>Sequencing the genomes of 1000 actinobacteria strains.</title>
        <authorList>
            <person name="Klenk H.-P."/>
        </authorList>
    </citation>
    <scope>NUCLEOTIDE SEQUENCE</scope>
    <source>
        <strain evidence="1">DSM 46832</strain>
    </source>
</reference>
<sequence length="508" mass="53726">MSVRDRSGATPSTEHAGYALAFDLATGALTAVFLTNGEGSAQLAPGTYLVQAFVETPEANGQLSLSMPMQARVSVVGETRVLLDAESTVRVTAQVDRRDARLTGGTVQVTQRTPGQQIWYAADFDYTGGLYVQPTKQIPGLDLNVYAALSRNGASNSPYLYHLTFESTNRIPPKPAFTARTTALAAVTVRVNGQGQSACGRIGARGYDPSLPVGLGASVTAGPVPGAYEAYFTPGPNIVWSPTTQVLPADCAETPGGDYFRTERTFPAAGPYIVTFGRAPLGPTVTRSSSPHAYWPAERDGDVLRIAIPAYADASARNGGPVAGFAMDYPATTGTTTLSLTNGKILGSTDRTAFGEFPVPREELQYVLSTEAIRDASWSSLSTRQRTVWTFTSAHLDQAASLPLLAVRYDLGLDTLNRAPAGAPFTFDVSVEQSGPEPAQQIRSLTLSTSFDNGATWQPVSLARTGDRWTANLTHPPTGGYVSLRATATDLAGNAVDQTMIRAYGLAG</sequence>
<evidence type="ECO:0008006" key="3">
    <source>
        <dbReference type="Google" id="ProtNLM"/>
    </source>
</evidence>
<dbReference type="AlphaFoldDB" id="A0A927M6V5"/>
<evidence type="ECO:0000313" key="1">
    <source>
        <dbReference type="EMBL" id="MBE1487701.1"/>
    </source>
</evidence>
<dbReference type="Proteomes" id="UP000649753">
    <property type="component" value="Unassembled WGS sequence"/>
</dbReference>
<accession>A0A927M6V5</accession>